<dbReference type="EMBL" id="QNRR01000002">
    <property type="protein sequence ID" value="RBP46496.1"/>
    <property type="molecule type" value="Genomic_DNA"/>
</dbReference>
<dbReference type="Proteomes" id="UP000253426">
    <property type="component" value="Unassembled WGS sequence"/>
</dbReference>
<reference evidence="2 3" key="1">
    <citation type="submission" date="2018-06" db="EMBL/GenBank/DDBJ databases">
        <title>Genomic Encyclopedia of Type Strains, Phase IV (KMG-IV): sequencing the most valuable type-strain genomes for metagenomic binning, comparative biology and taxonomic classification.</title>
        <authorList>
            <person name="Goeker M."/>
        </authorList>
    </citation>
    <scope>NUCLEOTIDE SEQUENCE [LARGE SCALE GENOMIC DNA]</scope>
    <source>
        <strain evidence="2 3">DSM 25532</strain>
    </source>
</reference>
<evidence type="ECO:0000313" key="3">
    <source>
        <dbReference type="Proteomes" id="UP000253426"/>
    </source>
</evidence>
<keyword evidence="3" id="KW-1185">Reference proteome</keyword>
<protein>
    <submittedName>
        <fullName evidence="2">Uncharacterized protein</fullName>
    </submittedName>
</protein>
<evidence type="ECO:0000313" key="2">
    <source>
        <dbReference type="EMBL" id="RBP46496.1"/>
    </source>
</evidence>
<organism evidence="2 3">
    <name type="scientific">Roseimicrobium gellanilyticum</name>
    <dbReference type="NCBI Taxonomy" id="748857"/>
    <lineage>
        <taxon>Bacteria</taxon>
        <taxon>Pseudomonadati</taxon>
        <taxon>Verrucomicrobiota</taxon>
        <taxon>Verrucomicrobiia</taxon>
        <taxon>Verrucomicrobiales</taxon>
        <taxon>Verrucomicrobiaceae</taxon>
        <taxon>Roseimicrobium</taxon>
    </lineage>
</organism>
<accession>A0A366HSL9</accession>
<sequence>MTASDPATRDKTRNQAGEEGVEVSIHAGN</sequence>
<gene>
    <name evidence="2" type="ORF">DES53_102887</name>
</gene>
<proteinExistence type="predicted"/>
<evidence type="ECO:0000256" key="1">
    <source>
        <dbReference type="SAM" id="MobiDB-lite"/>
    </source>
</evidence>
<dbReference type="AlphaFoldDB" id="A0A366HSL9"/>
<comment type="caution">
    <text evidence="2">The sequence shown here is derived from an EMBL/GenBank/DDBJ whole genome shotgun (WGS) entry which is preliminary data.</text>
</comment>
<name>A0A366HSL9_9BACT</name>
<feature type="region of interest" description="Disordered" evidence="1">
    <location>
        <begin position="1"/>
        <end position="29"/>
    </location>
</feature>